<name>A0AAJ0XAM8_9GAMM</name>
<gene>
    <name evidence="1" type="ORF">CKO40_15865</name>
</gene>
<reference evidence="1" key="1">
    <citation type="submission" date="2017-08" db="EMBL/GenBank/DDBJ databases">
        <authorList>
            <person name="Imhoff J.F."/>
            <person name="Rahn T."/>
            <person name="Kuenzel S."/>
            <person name="Neulinger S.C."/>
        </authorList>
    </citation>
    <scope>NUCLEOTIDE SEQUENCE</scope>
    <source>
        <strain evidence="1">DSM 11080</strain>
    </source>
</reference>
<comment type="caution">
    <text evidence="1">The sequence shown here is derived from an EMBL/GenBank/DDBJ whole genome shotgun (WGS) entry which is preliminary data.</text>
</comment>
<evidence type="ECO:0000313" key="2">
    <source>
        <dbReference type="Proteomes" id="UP001296776"/>
    </source>
</evidence>
<accession>A0AAJ0XAM8</accession>
<dbReference type="EMBL" id="NRSJ01000031">
    <property type="protein sequence ID" value="MBK1705994.1"/>
    <property type="molecule type" value="Genomic_DNA"/>
</dbReference>
<reference evidence="1" key="2">
    <citation type="journal article" date="2020" name="Microorganisms">
        <title>Osmotic Adaptation and Compatible Solute Biosynthesis of Phototrophic Bacteria as Revealed from Genome Analyses.</title>
        <authorList>
            <person name="Imhoff J.F."/>
            <person name="Rahn T."/>
            <person name="Kunzel S."/>
            <person name="Keller A."/>
            <person name="Neulinger S.C."/>
        </authorList>
    </citation>
    <scope>NUCLEOTIDE SEQUENCE</scope>
    <source>
        <strain evidence="1">DSM 11080</strain>
    </source>
</reference>
<proteinExistence type="predicted"/>
<dbReference type="Proteomes" id="UP001296776">
    <property type="component" value="Unassembled WGS sequence"/>
</dbReference>
<dbReference type="RefSeq" id="WP_200347318.1">
    <property type="nucleotide sequence ID" value="NZ_NRSJ01000031.1"/>
</dbReference>
<sequence>MREDESVLFDLLKKDQLSKADREPVKQGSRALLSSIKDRLAALDWFWGRSKPKRTSRSFS</sequence>
<keyword evidence="2" id="KW-1185">Reference proteome</keyword>
<dbReference type="AlphaFoldDB" id="A0AAJ0XAM8"/>
<evidence type="ECO:0000313" key="1">
    <source>
        <dbReference type="EMBL" id="MBK1705994.1"/>
    </source>
</evidence>
<organism evidence="1 2">
    <name type="scientific">Halochromatium glycolicum</name>
    <dbReference type="NCBI Taxonomy" id="85075"/>
    <lineage>
        <taxon>Bacteria</taxon>
        <taxon>Pseudomonadati</taxon>
        <taxon>Pseudomonadota</taxon>
        <taxon>Gammaproteobacteria</taxon>
        <taxon>Chromatiales</taxon>
        <taxon>Chromatiaceae</taxon>
        <taxon>Halochromatium</taxon>
    </lineage>
</organism>
<protein>
    <submittedName>
        <fullName evidence="1">Uncharacterized protein</fullName>
    </submittedName>
</protein>